<comment type="caution">
    <text evidence="1">The sequence shown here is derived from an EMBL/GenBank/DDBJ whole genome shotgun (WGS) entry which is preliminary data.</text>
</comment>
<dbReference type="AlphaFoldDB" id="A0A833YJF6"/>
<organism evidence="1 2">
    <name type="scientific">Phyllostomus discolor</name>
    <name type="common">pale spear-nosed bat</name>
    <dbReference type="NCBI Taxonomy" id="89673"/>
    <lineage>
        <taxon>Eukaryota</taxon>
        <taxon>Metazoa</taxon>
        <taxon>Chordata</taxon>
        <taxon>Craniata</taxon>
        <taxon>Vertebrata</taxon>
        <taxon>Euteleostomi</taxon>
        <taxon>Mammalia</taxon>
        <taxon>Eutheria</taxon>
        <taxon>Laurasiatheria</taxon>
        <taxon>Chiroptera</taxon>
        <taxon>Yangochiroptera</taxon>
        <taxon>Phyllostomidae</taxon>
        <taxon>Phyllostominae</taxon>
        <taxon>Phyllostomus</taxon>
    </lineage>
</organism>
<name>A0A833YJF6_9CHIR</name>
<protein>
    <submittedName>
        <fullName evidence="1">Uncharacterized protein</fullName>
    </submittedName>
</protein>
<proteinExistence type="predicted"/>
<dbReference type="Proteomes" id="UP000664940">
    <property type="component" value="Unassembled WGS sequence"/>
</dbReference>
<evidence type="ECO:0000313" key="2">
    <source>
        <dbReference type="Proteomes" id="UP000664940"/>
    </source>
</evidence>
<accession>A0A833YJF6</accession>
<evidence type="ECO:0000313" key="1">
    <source>
        <dbReference type="EMBL" id="KAF6074873.1"/>
    </source>
</evidence>
<reference evidence="1 2" key="1">
    <citation type="journal article" date="2020" name="Nature">
        <title>Six reference-quality genomes reveal evolution of bat adaptations.</title>
        <authorList>
            <person name="Jebb D."/>
            <person name="Huang Z."/>
            <person name="Pippel M."/>
            <person name="Hughes G.M."/>
            <person name="Lavrichenko K."/>
            <person name="Devanna P."/>
            <person name="Winkler S."/>
            <person name="Jermiin L.S."/>
            <person name="Skirmuntt E.C."/>
            <person name="Katzourakis A."/>
            <person name="Burkitt-Gray L."/>
            <person name="Ray D.A."/>
            <person name="Sullivan K.A.M."/>
            <person name="Roscito J.G."/>
            <person name="Kirilenko B.M."/>
            <person name="Davalos L.M."/>
            <person name="Corthals A.P."/>
            <person name="Power M.L."/>
            <person name="Jones G."/>
            <person name="Ransome R.D."/>
            <person name="Dechmann D.K.N."/>
            <person name="Locatelli A.G."/>
            <person name="Puechmaille S.J."/>
            <person name="Fedrigo O."/>
            <person name="Jarvis E.D."/>
            <person name="Hiller M."/>
            <person name="Vernes S.C."/>
            <person name="Myers E.W."/>
            <person name="Teeling E.C."/>
        </authorList>
    </citation>
    <scope>NUCLEOTIDE SEQUENCE [LARGE SCALE GENOMIC DNA]</scope>
    <source>
        <strain evidence="1">Bat1K_MPI-CBG_1</strain>
    </source>
</reference>
<dbReference type="EMBL" id="JABVXQ010000015">
    <property type="protein sequence ID" value="KAF6074873.1"/>
    <property type="molecule type" value="Genomic_DNA"/>
</dbReference>
<gene>
    <name evidence="1" type="ORF">HJG60_009296</name>
</gene>
<sequence length="140" mass="15954">MGFLQFDAFRLCRETNEKLSWEELPICLLQSFVSLPIKTHDHPLPVWLSWLEHCPIHQKTGGLIPGQGTRLGCAFDLWSISDTQKNGIVSQTTSSFSLTISNFCPSLFHLSLSSCLFWLEYFKANPKQSIIVPVILSMYF</sequence>